<evidence type="ECO:0000313" key="4">
    <source>
        <dbReference type="Proteomes" id="UP000193560"/>
    </source>
</evidence>
<evidence type="ECO:0000313" key="3">
    <source>
        <dbReference type="EMBL" id="ORZ17299.1"/>
    </source>
</evidence>
<sequence>MSTLCLSFSFLILILSVLSVMADNQSPQPQLFDSQYDSHHISSILDQIQVPSYVSTLYTNKHPTATDHYVVSTISTSMQLCKKLGGEKGAATCSYLLIDRPWKYWRQDATRFIHNAKTQYFPVIYNTIAKAVNYAYVDGLYALQNKVHDWWRFPSLEWYLLKSSLVSLWDQCYYDFWNWYSGKNRTFSNITRLFYGSKKGDDEDQNDGHLEYSHGISDSSEHDLEPDQDGCYYDVLGTALCVDQQRLLDENGLKERVNELFEGMTYEERSHTLRFQQRFIQWATKASSMTAEAMDRAQSLWLQHTNTAYRFLDDALYLDPQTNNNNNKHDDPSQGPTPATRTTRQMTSCPPVVFPFSISPFDTSLDSTFFSLGNQPHSLRSAPPPASSYLPLMPIRQPWTACLSSQNDSTDGNTNNDYHDFGISGKKNMPIYQMPLNPYNKIQHQYLLTRLQKEMMQQLERLEKATLQEYYQAMEATPHQWTLRHNDRHQLHYQRRQLQKLHLYKPAYAAQQLYQELRLYISISLQQLYQRSIQQLMEITEQYDNLAMKQVEHAYDEWKWIKKQQSRRLFTFYPHHDDITNMHHYGRESTAYASPPLSSHTEDMDSSSSLPISDKDAKYESPQQQEQQQPQQHQEQDHQQQQQQQQLQDLGGEVDYDAQCQQCWKRKKPWRLVYLLSSMAEQLGYYHYNKHKDDDNYTLLSTISGSDDNMPVAGGGSMAAESSSSRAVVFIGQRAGRAVQPHRQNVLHQWQTVFQDMDRQSRAIWVSAMDQAQGRHRIWASCNATCTSAIIMAKLLILVLFLFYF</sequence>
<evidence type="ECO:0000256" key="1">
    <source>
        <dbReference type="SAM" id="MobiDB-lite"/>
    </source>
</evidence>
<name>A0A1X2IIW5_9FUNG</name>
<proteinExistence type="predicted"/>
<feature type="compositionally biased region" description="Low complexity" evidence="1">
    <location>
        <begin position="622"/>
        <end position="648"/>
    </location>
</feature>
<feature type="region of interest" description="Disordered" evidence="1">
    <location>
        <begin position="320"/>
        <end position="345"/>
    </location>
</feature>
<reference evidence="3 4" key="1">
    <citation type="submission" date="2016-07" db="EMBL/GenBank/DDBJ databases">
        <title>Pervasive Adenine N6-methylation of Active Genes in Fungi.</title>
        <authorList>
            <consortium name="DOE Joint Genome Institute"/>
            <person name="Mondo S.J."/>
            <person name="Dannebaum R.O."/>
            <person name="Kuo R.C."/>
            <person name="Labutti K."/>
            <person name="Haridas S."/>
            <person name="Kuo A."/>
            <person name="Salamov A."/>
            <person name="Ahrendt S.R."/>
            <person name="Lipzen A."/>
            <person name="Sullivan W."/>
            <person name="Andreopoulos W.B."/>
            <person name="Clum A."/>
            <person name="Lindquist E."/>
            <person name="Daum C."/>
            <person name="Ramamoorthy G.K."/>
            <person name="Gryganskyi A."/>
            <person name="Culley D."/>
            <person name="Magnuson J.K."/>
            <person name="James T.Y."/>
            <person name="O'Malley M.A."/>
            <person name="Stajich J.E."/>
            <person name="Spatafora J.W."/>
            <person name="Visel A."/>
            <person name="Grigoriev I.V."/>
        </authorList>
    </citation>
    <scope>NUCLEOTIDE SEQUENCE [LARGE SCALE GENOMIC DNA]</scope>
    <source>
        <strain evidence="3 4">NRRL 1336</strain>
    </source>
</reference>
<accession>A0A1X2IIW5</accession>
<dbReference type="EMBL" id="MCGE01000010">
    <property type="protein sequence ID" value="ORZ17299.1"/>
    <property type="molecule type" value="Genomic_DNA"/>
</dbReference>
<feature type="signal peptide" evidence="2">
    <location>
        <begin position="1"/>
        <end position="22"/>
    </location>
</feature>
<keyword evidence="4" id="KW-1185">Reference proteome</keyword>
<comment type="caution">
    <text evidence="3">The sequence shown here is derived from an EMBL/GenBank/DDBJ whole genome shotgun (WGS) entry which is preliminary data.</text>
</comment>
<evidence type="ECO:0000256" key="2">
    <source>
        <dbReference type="SAM" id="SignalP"/>
    </source>
</evidence>
<feature type="compositionally biased region" description="Polar residues" evidence="1">
    <location>
        <begin position="334"/>
        <end position="345"/>
    </location>
</feature>
<organism evidence="3 4">
    <name type="scientific">Absidia repens</name>
    <dbReference type="NCBI Taxonomy" id="90262"/>
    <lineage>
        <taxon>Eukaryota</taxon>
        <taxon>Fungi</taxon>
        <taxon>Fungi incertae sedis</taxon>
        <taxon>Mucoromycota</taxon>
        <taxon>Mucoromycotina</taxon>
        <taxon>Mucoromycetes</taxon>
        <taxon>Mucorales</taxon>
        <taxon>Cunninghamellaceae</taxon>
        <taxon>Absidia</taxon>
    </lineage>
</organism>
<feature type="chain" id="PRO_5013276167" evidence="2">
    <location>
        <begin position="23"/>
        <end position="805"/>
    </location>
</feature>
<feature type="region of interest" description="Disordered" evidence="1">
    <location>
        <begin position="590"/>
        <end position="648"/>
    </location>
</feature>
<gene>
    <name evidence="3" type="ORF">BCR42DRAFT_414355</name>
</gene>
<dbReference type="OrthoDB" id="2289405at2759"/>
<keyword evidence="2" id="KW-0732">Signal</keyword>
<dbReference type="Proteomes" id="UP000193560">
    <property type="component" value="Unassembled WGS sequence"/>
</dbReference>
<protein>
    <submittedName>
        <fullName evidence="3">Uncharacterized protein</fullName>
    </submittedName>
</protein>
<dbReference type="AlphaFoldDB" id="A0A1X2IIW5"/>